<accession>A0A5E6MCK5</accession>
<dbReference type="AlphaFoldDB" id="A0A5E6MCK5"/>
<keyword evidence="5" id="KW-0812">Transmembrane</keyword>
<dbReference type="GO" id="GO:0009279">
    <property type="term" value="C:cell outer membrane"/>
    <property type="evidence" value="ECO:0007669"/>
    <property type="project" value="UniProtKB-SubCell"/>
</dbReference>
<evidence type="ECO:0000259" key="12">
    <source>
        <dbReference type="Pfam" id="PF07715"/>
    </source>
</evidence>
<dbReference type="GO" id="GO:0015344">
    <property type="term" value="F:siderophore uptake transmembrane transporter activity"/>
    <property type="evidence" value="ECO:0007669"/>
    <property type="project" value="TreeGrafter"/>
</dbReference>
<dbReference type="Gene3D" id="2.40.170.20">
    <property type="entry name" value="TonB-dependent receptor, beta-barrel domain"/>
    <property type="match status" value="1"/>
</dbReference>
<dbReference type="PANTHER" id="PTHR32552">
    <property type="entry name" value="FERRICHROME IRON RECEPTOR-RELATED"/>
    <property type="match status" value="1"/>
</dbReference>
<sequence>MLRGHCTACWTCLTLLASVSASGARESASNVTSPLPYAQPAQLPEVTVNADQEQPPAQEVTSIYGPDLSIMDTPRDVLPVSREELDTVMAQQVNDLVAFSPSVNPTQSTGNVVSEPVVRGLPATAFRNGMLVGFSSGGNWGPLLNFNADDSLDVVTGPVSIVFGPQEFAGGYVNEVTKQPFFDRFRGDAYYTLGMYDTNMWNIDIGGPIGKEKKLAYRFDYFGQEGYAPYNYYDGSYLNRECAYLALSWKPIEEVQVDWNGEIDQNSFLPYAGVTRPTQSLIDNGLYQSGPWIGYYTPPATATQPFGQFHPGRGTPPPGSGYAIAWGPQVPISGRANLFNTPLDFSRQFYAVSQAVATIRLNERLTFVNNTLFEYFQANAAQPVPDPTWVVMPYGVNLADRLEIRWEPEQKSSWFSQSVDGGLAFRFLSDEEYSGSWHSTSNQADMSKPITAADASLPVPYSLAISPAYNNPFLTDIPIPGYPGEYYNVDNFASTQCNFWEISPFLQDILHFGEKATLFLGTRLDAYFVDAQPPSGTPAVLIGPAYDATSTSALLPQVTASPTYRIFPWMSWYSTYYFGQTTAQSIFGAFAPEFTSTYYHQTQTLYETGLKFSLLRETLFLGLSAYAQSGFIPAFVLPGGTTPTVSADVQGVQLQGSYRPNRHFWANFGFNYMQGYENWTNTDGVGPTTFTPYPANVAAQYGLPVSQIVSLAPGIYPFIGFPKEYGNLMLTYKTDAGFGVSFWAIEQGGQFLSYDYAVRAPAWYTLNASVFYAAKHWEARVWFYNFTDNHYWIAGAPGFTPARTANLEYAALQMPFWVQAMIRVSF</sequence>
<evidence type="ECO:0000313" key="13">
    <source>
        <dbReference type="EMBL" id="VVM06978.1"/>
    </source>
</evidence>
<keyword evidence="4" id="KW-0410">Iron transport</keyword>
<protein>
    <recommendedName>
        <fullName evidence="12">TonB-dependent receptor plug domain-containing protein</fullName>
    </recommendedName>
</protein>
<dbReference type="EMBL" id="CABFVA020000078">
    <property type="protein sequence ID" value="VVM06978.1"/>
    <property type="molecule type" value="Genomic_DNA"/>
</dbReference>
<evidence type="ECO:0000256" key="7">
    <source>
        <dbReference type="ARBA" id="ARBA00023004"/>
    </source>
</evidence>
<dbReference type="Pfam" id="PF07715">
    <property type="entry name" value="Plug"/>
    <property type="match status" value="1"/>
</dbReference>
<gene>
    <name evidence="13" type="ORF">MAMT_01485</name>
</gene>
<evidence type="ECO:0000256" key="10">
    <source>
        <dbReference type="ARBA" id="ARBA00023237"/>
    </source>
</evidence>
<dbReference type="PANTHER" id="PTHR32552:SF68">
    <property type="entry name" value="FERRICHROME OUTER MEMBRANE TRANSPORTER_PHAGE RECEPTOR"/>
    <property type="match status" value="1"/>
</dbReference>
<dbReference type="InterPro" id="IPR012910">
    <property type="entry name" value="Plug_dom"/>
</dbReference>
<feature type="signal peptide" evidence="11">
    <location>
        <begin position="1"/>
        <end position="23"/>
    </location>
</feature>
<dbReference type="OrthoDB" id="174594at2"/>
<keyword evidence="9" id="KW-0472">Membrane</keyword>
<dbReference type="InterPro" id="IPR039426">
    <property type="entry name" value="TonB-dep_rcpt-like"/>
</dbReference>
<keyword evidence="14" id="KW-1185">Reference proteome</keyword>
<evidence type="ECO:0000256" key="8">
    <source>
        <dbReference type="ARBA" id="ARBA00023065"/>
    </source>
</evidence>
<evidence type="ECO:0000256" key="9">
    <source>
        <dbReference type="ARBA" id="ARBA00023136"/>
    </source>
</evidence>
<keyword evidence="6 11" id="KW-0732">Signal</keyword>
<feature type="domain" description="TonB-dependent receptor plug" evidence="12">
    <location>
        <begin position="70"/>
        <end position="170"/>
    </location>
</feature>
<dbReference type="Gene3D" id="2.170.130.10">
    <property type="entry name" value="TonB-dependent receptor, plug domain"/>
    <property type="match status" value="1"/>
</dbReference>
<evidence type="ECO:0000256" key="6">
    <source>
        <dbReference type="ARBA" id="ARBA00022729"/>
    </source>
</evidence>
<dbReference type="InterPro" id="IPR036942">
    <property type="entry name" value="Beta-barrel_TonB_sf"/>
</dbReference>
<evidence type="ECO:0000256" key="5">
    <source>
        <dbReference type="ARBA" id="ARBA00022692"/>
    </source>
</evidence>
<dbReference type="Proteomes" id="UP000334923">
    <property type="component" value="Unassembled WGS sequence"/>
</dbReference>
<dbReference type="SUPFAM" id="SSF56935">
    <property type="entry name" value="Porins"/>
    <property type="match status" value="1"/>
</dbReference>
<organism evidence="13 14">
    <name type="scientific">Methylacidimicrobium tartarophylax</name>
    <dbReference type="NCBI Taxonomy" id="1041768"/>
    <lineage>
        <taxon>Bacteria</taxon>
        <taxon>Pseudomonadati</taxon>
        <taxon>Verrucomicrobiota</taxon>
        <taxon>Methylacidimicrobium</taxon>
    </lineage>
</organism>
<keyword evidence="3" id="KW-1134">Transmembrane beta strand</keyword>
<dbReference type="RefSeq" id="WP_142660322.1">
    <property type="nucleotide sequence ID" value="NZ_CABFVA020000078.1"/>
</dbReference>
<evidence type="ECO:0000256" key="2">
    <source>
        <dbReference type="ARBA" id="ARBA00022448"/>
    </source>
</evidence>
<proteinExistence type="predicted"/>
<keyword evidence="7" id="KW-0408">Iron</keyword>
<dbReference type="InterPro" id="IPR037066">
    <property type="entry name" value="Plug_dom_sf"/>
</dbReference>
<evidence type="ECO:0000313" key="14">
    <source>
        <dbReference type="Proteomes" id="UP000334923"/>
    </source>
</evidence>
<reference evidence="13 14" key="1">
    <citation type="submission" date="2019-09" db="EMBL/GenBank/DDBJ databases">
        <authorList>
            <person name="Cremers G."/>
        </authorList>
    </citation>
    <scope>NUCLEOTIDE SEQUENCE [LARGE SCALE GENOMIC DNA]</scope>
    <source>
        <strain evidence="13">4A</strain>
    </source>
</reference>
<feature type="chain" id="PRO_5022702095" description="TonB-dependent receptor plug domain-containing protein" evidence="11">
    <location>
        <begin position="24"/>
        <end position="826"/>
    </location>
</feature>
<keyword evidence="10" id="KW-0998">Cell outer membrane</keyword>
<evidence type="ECO:0000256" key="4">
    <source>
        <dbReference type="ARBA" id="ARBA00022496"/>
    </source>
</evidence>
<comment type="subcellular location">
    <subcellularLocation>
        <location evidence="1">Cell outer membrane</location>
        <topology evidence="1">Multi-pass membrane protein</topology>
    </subcellularLocation>
</comment>
<evidence type="ECO:0000256" key="11">
    <source>
        <dbReference type="SAM" id="SignalP"/>
    </source>
</evidence>
<evidence type="ECO:0000256" key="1">
    <source>
        <dbReference type="ARBA" id="ARBA00004571"/>
    </source>
</evidence>
<evidence type="ECO:0000256" key="3">
    <source>
        <dbReference type="ARBA" id="ARBA00022452"/>
    </source>
</evidence>
<name>A0A5E6MCK5_9BACT</name>
<keyword evidence="8" id="KW-0406">Ion transport</keyword>
<keyword evidence="2" id="KW-0813">Transport</keyword>